<dbReference type="InterPro" id="IPR051913">
    <property type="entry name" value="GH2_Domain-Containing"/>
</dbReference>
<keyword evidence="6" id="KW-0732">Signal</keyword>
<feature type="domain" description="Glycoside hydrolase family 2 immunoglobulin-like beta-sandwich" evidence="7">
    <location>
        <begin position="211"/>
        <end position="300"/>
    </location>
</feature>
<proteinExistence type="inferred from homology"/>
<dbReference type="InterPro" id="IPR017853">
    <property type="entry name" value="GH"/>
</dbReference>
<evidence type="ECO:0000259" key="9">
    <source>
        <dbReference type="Pfam" id="PF05270"/>
    </source>
</evidence>
<evidence type="ECO:0000256" key="5">
    <source>
        <dbReference type="ARBA" id="ARBA00023295"/>
    </source>
</evidence>
<dbReference type="PANTHER" id="PTHR42732">
    <property type="entry name" value="BETA-GALACTOSIDASE"/>
    <property type="match status" value="1"/>
</dbReference>
<dbReference type="InterPro" id="IPR007934">
    <property type="entry name" value="AbfB_ABD"/>
</dbReference>
<keyword evidence="11" id="KW-1185">Reference proteome</keyword>
<evidence type="ECO:0000256" key="3">
    <source>
        <dbReference type="ARBA" id="ARBA00012670"/>
    </source>
</evidence>
<dbReference type="InterPro" id="IPR036156">
    <property type="entry name" value="Beta-gal/glucu_dom_sf"/>
</dbReference>
<dbReference type="Proteomes" id="UP001222325">
    <property type="component" value="Unassembled WGS sequence"/>
</dbReference>
<dbReference type="Pfam" id="PF00703">
    <property type="entry name" value="Glyco_hydro_2"/>
    <property type="match status" value="1"/>
</dbReference>
<feature type="signal peptide" evidence="6">
    <location>
        <begin position="1"/>
        <end position="20"/>
    </location>
</feature>
<dbReference type="SUPFAM" id="SSF49303">
    <property type="entry name" value="beta-Galactosidase/glucuronidase domain"/>
    <property type="match status" value="1"/>
</dbReference>
<evidence type="ECO:0000313" key="11">
    <source>
        <dbReference type="Proteomes" id="UP001222325"/>
    </source>
</evidence>
<protein>
    <recommendedName>
        <fullName evidence="3">non-reducing end alpha-L-arabinofuranosidase</fullName>
        <ecNumber evidence="3">3.2.1.55</ecNumber>
    </recommendedName>
</protein>
<dbReference type="AlphaFoldDB" id="A0AAD6U0Y7"/>
<keyword evidence="5" id="KW-0326">Glycosidase</keyword>
<dbReference type="SUPFAM" id="SSF51445">
    <property type="entry name" value="(Trans)glycosidases"/>
    <property type="match status" value="1"/>
</dbReference>
<evidence type="ECO:0000256" key="4">
    <source>
        <dbReference type="ARBA" id="ARBA00022801"/>
    </source>
</evidence>
<keyword evidence="4" id="KW-0378">Hydrolase</keyword>
<dbReference type="PANTHER" id="PTHR42732:SF2">
    <property type="entry name" value="BETA-MANNOSIDASE"/>
    <property type="match status" value="1"/>
</dbReference>
<evidence type="ECO:0000313" key="10">
    <source>
        <dbReference type="EMBL" id="KAJ7086144.1"/>
    </source>
</evidence>
<dbReference type="InterPro" id="IPR008979">
    <property type="entry name" value="Galactose-bd-like_sf"/>
</dbReference>
<evidence type="ECO:0000259" key="8">
    <source>
        <dbReference type="Pfam" id="PF02837"/>
    </source>
</evidence>
<name>A0AAD6U0Y7_9AGAR</name>
<gene>
    <name evidence="10" type="ORF">B0H15DRAFT_360751</name>
</gene>
<dbReference type="InterPro" id="IPR006104">
    <property type="entry name" value="Glyco_hydro_2_N"/>
</dbReference>
<dbReference type="Gene3D" id="2.60.40.10">
    <property type="entry name" value="Immunoglobulins"/>
    <property type="match status" value="1"/>
</dbReference>
<dbReference type="SUPFAM" id="SSF49785">
    <property type="entry name" value="Galactose-binding domain-like"/>
    <property type="match status" value="1"/>
</dbReference>
<comment type="similarity">
    <text evidence="2">Belongs to the glycosyl hydrolase 2 family.</text>
</comment>
<dbReference type="Gene3D" id="2.60.120.260">
    <property type="entry name" value="Galactose-binding domain-like"/>
    <property type="match status" value="1"/>
</dbReference>
<dbReference type="Gene3D" id="3.20.20.80">
    <property type="entry name" value="Glycosidases"/>
    <property type="match status" value="1"/>
</dbReference>
<feature type="chain" id="PRO_5042171490" description="non-reducing end alpha-L-arabinofuranosidase" evidence="6">
    <location>
        <begin position="21"/>
        <end position="904"/>
    </location>
</feature>
<reference evidence="10" key="1">
    <citation type="submission" date="2023-03" db="EMBL/GenBank/DDBJ databases">
        <title>Massive genome expansion in bonnet fungi (Mycena s.s.) driven by repeated elements and novel gene families across ecological guilds.</title>
        <authorList>
            <consortium name="Lawrence Berkeley National Laboratory"/>
            <person name="Harder C.B."/>
            <person name="Miyauchi S."/>
            <person name="Viragh M."/>
            <person name="Kuo A."/>
            <person name="Thoen E."/>
            <person name="Andreopoulos B."/>
            <person name="Lu D."/>
            <person name="Skrede I."/>
            <person name="Drula E."/>
            <person name="Henrissat B."/>
            <person name="Morin E."/>
            <person name="Kohler A."/>
            <person name="Barry K."/>
            <person name="LaButti K."/>
            <person name="Morin E."/>
            <person name="Salamov A."/>
            <person name="Lipzen A."/>
            <person name="Mereny Z."/>
            <person name="Hegedus B."/>
            <person name="Baldrian P."/>
            <person name="Stursova M."/>
            <person name="Weitz H."/>
            <person name="Taylor A."/>
            <person name="Grigoriev I.V."/>
            <person name="Nagy L.G."/>
            <person name="Martin F."/>
            <person name="Kauserud H."/>
        </authorList>
    </citation>
    <scope>NUCLEOTIDE SEQUENCE</scope>
    <source>
        <strain evidence="10">CBHHK173m</strain>
    </source>
</reference>
<feature type="domain" description="Glycosyl hydrolases family 2 sugar binding" evidence="8">
    <location>
        <begin position="86"/>
        <end position="192"/>
    </location>
</feature>
<dbReference type="CDD" id="cd23399">
    <property type="entry name" value="beta-trefoil_ABD_ABFB"/>
    <property type="match status" value="2"/>
</dbReference>
<comment type="catalytic activity">
    <reaction evidence="1">
        <text>Hydrolysis of terminal non-reducing alpha-L-arabinofuranoside residues in alpha-L-arabinosides.</text>
        <dbReference type="EC" id="3.2.1.55"/>
    </reaction>
</comment>
<dbReference type="InterPro" id="IPR013783">
    <property type="entry name" value="Ig-like_fold"/>
</dbReference>
<dbReference type="SUPFAM" id="SSF110221">
    <property type="entry name" value="AbfB domain"/>
    <property type="match status" value="2"/>
</dbReference>
<evidence type="ECO:0000256" key="6">
    <source>
        <dbReference type="SAM" id="SignalP"/>
    </source>
</evidence>
<dbReference type="GO" id="GO:0046373">
    <property type="term" value="P:L-arabinose metabolic process"/>
    <property type="evidence" value="ECO:0007669"/>
    <property type="project" value="InterPro"/>
</dbReference>
<evidence type="ECO:0000259" key="7">
    <source>
        <dbReference type="Pfam" id="PF00703"/>
    </source>
</evidence>
<organism evidence="10 11">
    <name type="scientific">Mycena belliarum</name>
    <dbReference type="NCBI Taxonomy" id="1033014"/>
    <lineage>
        <taxon>Eukaryota</taxon>
        <taxon>Fungi</taxon>
        <taxon>Dikarya</taxon>
        <taxon>Basidiomycota</taxon>
        <taxon>Agaricomycotina</taxon>
        <taxon>Agaricomycetes</taxon>
        <taxon>Agaricomycetidae</taxon>
        <taxon>Agaricales</taxon>
        <taxon>Marasmiineae</taxon>
        <taxon>Mycenaceae</taxon>
        <taxon>Mycena</taxon>
    </lineage>
</organism>
<comment type="caution">
    <text evidence="10">The sequence shown here is derived from an EMBL/GenBank/DDBJ whole genome shotgun (WGS) entry which is preliminary data.</text>
</comment>
<evidence type="ECO:0000256" key="1">
    <source>
        <dbReference type="ARBA" id="ARBA00001462"/>
    </source>
</evidence>
<evidence type="ECO:0000256" key="2">
    <source>
        <dbReference type="ARBA" id="ARBA00007401"/>
    </source>
</evidence>
<dbReference type="EMBL" id="JARJCN010000032">
    <property type="protein sequence ID" value="KAJ7086144.1"/>
    <property type="molecule type" value="Genomic_DNA"/>
</dbReference>
<dbReference type="EC" id="3.2.1.55" evidence="3"/>
<dbReference type="Pfam" id="PF02837">
    <property type="entry name" value="Glyco_hydro_2_N"/>
    <property type="match status" value="1"/>
</dbReference>
<sequence length="904" mass="97862">MTSLFKCLILGLSVLTVANAVLIPKTPRLTTPWTSQVSLTNPLPEYPRPQLVRPDWQSLNGQWEFAASSQITSPPTGQTLAETILVPFPMEAALSGIMRHETNSFYRRTFTIPSAWSGRRININFGAVTWQTNLWINGVQVGTHTGGYETFSFDITSFLKSGTNEIIVGVYSPVDSTGIPLGKQRLNPSGIFYTAASGIWQTVWLEPTNAAHITRLDTTPDVPGQALNIAVQTSGASGQTISAIVSTGGQTIANSSATVGSNLRLSIPNPRLWSPDDPFLYDLRVTLSSGDVVTGYFGMRTVGTAIVNGFLRPVLNGRFIFQMGTLDQGYWPDGIYTAPTDAALRFDLDQQKALGFNTVRKHIKVEPARWFYYADKIGLLVFQDMPAMRTGTNPSAADRTNFESELKRMIDQLRGITSIVQWIPFNEGWGEYDEARIATYTKSLDSTRLVNGNSGSSCCGRDPGNGDIIDDHTYVGPGQTNLPTASRVAQLGEFGGLGLIVPGHEWQKGSSFSYEIVADGAALNRRYAEVTDALQGLIWARGLSGSIYTEPTDAENECNGYYTYDRQIFKGNFDQFKAAHAAVLAGVAWLRAGESISLGVTTSGLTDRYIRHVGGLGVTSAVSESVSRQDTTFRVRAGLAASNCYSFESRNFPGSFLRHFNSRLRRDASDGSAGFKSDATFCLRAGHTASGVSFEAFNQAGKFLRHYDGKVYIASNGGSNAWDATGAWAADTTWQVASPTWRSGADLKHGSRVSIQVTTAGFTDRYVRHQQSLAITSPISAASDATTKSDATFIARAGLADPSCYSFEASNVPGQYLRHSSFRLQIAPSQANFVFNGDATFCAQPGLANAADVTLWSFNMAGHAMRHTNAEVWISTRGGPHAQDSNAAAYSADATFKIAAPWAA</sequence>
<dbReference type="Gene3D" id="2.80.10.50">
    <property type="match status" value="2"/>
</dbReference>
<feature type="domain" description="Alpha-L-arabinofuranosidase B arabinose-binding" evidence="9">
    <location>
        <begin position="600"/>
        <end position="736"/>
    </location>
</feature>
<dbReference type="Pfam" id="PF05270">
    <property type="entry name" value="AbfB"/>
    <property type="match status" value="2"/>
</dbReference>
<feature type="domain" description="Alpha-L-arabinofuranosidase B arabinose-binding" evidence="9">
    <location>
        <begin position="756"/>
        <end position="898"/>
    </location>
</feature>
<dbReference type="GO" id="GO:0046556">
    <property type="term" value="F:alpha-L-arabinofuranosidase activity"/>
    <property type="evidence" value="ECO:0007669"/>
    <property type="project" value="UniProtKB-EC"/>
</dbReference>
<dbReference type="InterPro" id="IPR036195">
    <property type="entry name" value="AbfB_ABD_sf"/>
</dbReference>
<dbReference type="InterPro" id="IPR006102">
    <property type="entry name" value="Ig-like_GH2"/>
</dbReference>
<accession>A0AAD6U0Y7</accession>